<dbReference type="Proteomes" id="UP000595140">
    <property type="component" value="Unassembled WGS sequence"/>
</dbReference>
<gene>
    <name evidence="1" type="ORF">CCAM_LOCUS23848</name>
</gene>
<evidence type="ECO:0000313" key="1">
    <source>
        <dbReference type="EMBL" id="VFQ82072.1"/>
    </source>
</evidence>
<dbReference type="PANTHER" id="PTHR33116:SF74">
    <property type="entry name" value="RNASE H FAMILY PROTEIN"/>
    <property type="match status" value="1"/>
</dbReference>
<dbReference type="OrthoDB" id="1751077at2759"/>
<evidence type="ECO:0000313" key="2">
    <source>
        <dbReference type="Proteomes" id="UP000595140"/>
    </source>
</evidence>
<dbReference type="AlphaFoldDB" id="A0A484LZW7"/>
<dbReference type="EMBL" id="OOIL02002298">
    <property type="protein sequence ID" value="VFQ82072.1"/>
    <property type="molecule type" value="Genomic_DNA"/>
</dbReference>
<keyword evidence="2" id="KW-1185">Reference proteome</keyword>
<organism evidence="1 2">
    <name type="scientific">Cuscuta campestris</name>
    <dbReference type="NCBI Taxonomy" id="132261"/>
    <lineage>
        <taxon>Eukaryota</taxon>
        <taxon>Viridiplantae</taxon>
        <taxon>Streptophyta</taxon>
        <taxon>Embryophyta</taxon>
        <taxon>Tracheophyta</taxon>
        <taxon>Spermatophyta</taxon>
        <taxon>Magnoliopsida</taxon>
        <taxon>eudicotyledons</taxon>
        <taxon>Gunneridae</taxon>
        <taxon>Pentapetalae</taxon>
        <taxon>asterids</taxon>
        <taxon>lamiids</taxon>
        <taxon>Solanales</taxon>
        <taxon>Convolvulaceae</taxon>
        <taxon>Cuscuteae</taxon>
        <taxon>Cuscuta</taxon>
        <taxon>Cuscuta subgen. Grammica</taxon>
        <taxon>Cuscuta sect. Cleistogrammica</taxon>
    </lineage>
</organism>
<reference evidence="1 2" key="1">
    <citation type="submission" date="2018-04" db="EMBL/GenBank/DDBJ databases">
        <authorList>
            <person name="Vogel A."/>
        </authorList>
    </citation>
    <scope>NUCLEOTIDE SEQUENCE [LARGE SCALE GENOMIC DNA]</scope>
</reference>
<evidence type="ECO:0008006" key="3">
    <source>
        <dbReference type="Google" id="ProtNLM"/>
    </source>
</evidence>
<dbReference type="PANTHER" id="PTHR33116">
    <property type="entry name" value="REVERSE TRANSCRIPTASE ZINC-BINDING DOMAIN-CONTAINING PROTEIN-RELATED-RELATED"/>
    <property type="match status" value="1"/>
</dbReference>
<sequence length="504" mass="58358">MEFQSDHCPVVLNLIQNSTQGPKPFMFFNMWMQHDSFDRLLSQIWDCRITGTRQFSRCRKLKLLKQPLRQLNKKDFGHILIRAEDARKAYSNLMARLVNEPDNPAPSDESANLRKRASFYCDAERAFFLQKVKCNFINEGDKCSKFFHALMKKQNAVNSIPFLITTQGTTTTSLESIVEEFLAHYGNIFGNTVPTSPIDWNVFREGPLVQHFEAQNLIRPVEKLEVKEALFKETLTLLPSWLMQLGTSPKFLESGLYVNPQKSNIFLAGEIKDKKHELLSLVSFPEGKLPVRYLGLPLTSQRASKRDFAPLIAKVDENIRKWNTKSLSAPGRLELIRSVVQGIEGFWFQAFPIHKTVLDRITTLYRNFLWGGKFCKEAWVDICKPKDEGGLGLRDSTSWNQALLAKNLWNIASKKETLWVQWVHSFYLKGNDFWTWTPRKKDSHFFKKISDVRDSLLQKCGDRFMIENNLCDLGDMKATKVYELLRSKSNTRPWISNLETLYPP</sequence>
<name>A0A484LZW7_9ASTE</name>
<protein>
    <recommendedName>
        <fullName evidence="3">Reverse transcriptase zinc-binding domain-containing protein</fullName>
    </recommendedName>
</protein>
<proteinExistence type="predicted"/>
<accession>A0A484LZW7</accession>